<name>A3KB10_SAGS3</name>
<dbReference type="RefSeq" id="WP_005864111.1">
    <property type="nucleotide sequence ID" value="NZ_AAYA01000028.1"/>
</dbReference>
<accession>A3KB10</accession>
<evidence type="ECO:0000313" key="2">
    <source>
        <dbReference type="EMBL" id="EBA05636.1"/>
    </source>
</evidence>
<reference evidence="2 3" key="1">
    <citation type="submission" date="2006-06" db="EMBL/GenBank/DDBJ databases">
        <authorList>
            <person name="Moran M.A."/>
            <person name="Ferriera S."/>
            <person name="Johnson J."/>
            <person name="Kravitz S."/>
            <person name="Beeson K."/>
            <person name="Sutton G."/>
            <person name="Rogers Y.-H."/>
            <person name="Friedman R."/>
            <person name="Frazier M."/>
            <person name="Venter J.C."/>
        </authorList>
    </citation>
    <scope>NUCLEOTIDE SEQUENCE [LARGE SCALE GENOMIC DNA]</scope>
    <source>
        <strain evidence="2 3">E-37</strain>
    </source>
</reference>
<proteinExistence type="predicted"/>
<dbReference type="OrthoDB" id="4446543at2"/>
<dbReference type="Pfam" id="PF14414">
    <property type="entry name" value="WHH"/>
    <property type="match status" value="1"/>
</dbReference>
<keyword evidence="3" id="KW-1185">Reference proteome</keyword>
<feature type="compositionally biased region" description="Polar residues" evidence="1">
    <location>
        <begin position="158"/>
        <end position="168"/>
    </location>
</feature>
<evidence type="ECO:0000313" key="3">
    <source>
        <dbReference type="Proteomes" id="UP000005713"/>
    </source>
</evidence>
<protein>
    <submittedName>
        <fullName evidence="2">Putative Rhs-family protein</fullName>
    </submittedName>
</protein>
<dbReference type="eggNOG" id="COG1372">
    <property type="taxonomic scope" value="Bacteria"/>
</dbReference>
<gene>
    <name evidence="2" type="ORF">SSE37_03400</name>
</gene>
<evidence type="ECO:0000256" key="1">
    <source>
        <dbReference type="SAM" id="MobiDB-lite"/>
    </source>
</evidence>
<feature type="region of interest" description="Disordered" evidence="1">
    <location>
        <begin position="153"/>
        <end position="181"/>
    </location>
</feature>
<sequence>MSKYLKDEGVDPAAVRAQHKQVDDMYKDIATEIGFAVGGAVPVAGVVVDAASAVRSAWQGDWFGAAVDVFGMIPGWGDAAKAAKVTDKVNTIRRTIDVARVGLKASYRQTKEAAAKYWDDVIKKQKAAYEAAAKKCNGTKECLEKLEKMKNPPHYDQVPTNGTWTSGSRGDGWFQPADTSKPPIRYKNGFPDLYPHSKGNVDIPMKGNHTSDFTNADKAMREKLGNDNWTRPEGYTWHHNENGTTMQLVPQSIHSTSKGGYATHTGGAALYKGSHKSEF</sequence>
<comment type="caution">
    <text evidence="2">The sequence shown here is derived from an EMBL/GenBank/DDBJ whole genome shotgun (WGS) entry which is preliminary data.</text>
</comment>
<dbReference type="Proteomes" id="UP000005713">
    <property type="component" value="Unassembled WGS sequence"/>
</dbReference>
<organism evidence="2 3">
    <name type="scientific">Sagittula stellata (strain ATCC 700073 / DSM 11524 / E-37)</name>
    <dbReference type="NCBI Taxonomy" id="388399"/>
    <lineage>
        <taxon>Bacteria</taxon>
        <taxon>Pseudomonadati</taxon>
        <taxon>Pseudomonadota</taxon>
        <taxon>Alphaproteobacteria</taxon>
        <taxon>Rhodobacterales</taxon>
        <taxon>Roseobacteraceae</taxon>
        <taxon>Sagittula</taxon>
    </lineage>
</organism>
<dbReference type="InterPro" id="IPR032869">
    <property type="entry name" value="WHH_dom_containing"/>
</dbReference>
<dbReference type="AlphaFoldDB" id="A3KB10"/>
<dbReference type="EMBL" id="AAYA01000028">
    <property type="protein sequence ID" value="EBA05636.1"/>
    <property type="molecule type" value="Genomic_DNA"/>
</dbReference>